<protein>
    <recommendedName>
        <fullName evidence="4">Cell wall-binding repeat 2 family protein</fullName>
    </recommendedName>
</protein>
<name>A0AAE4QWX8_9ACTN</name>
<evidence type="ECO:0008006" key="4">
    <source>
        <dbReference type="Google" id="ProtNLM"/>
    </source>
</evidence>
<gene>
    <name evidence="2" type="ORF">R3P82_02085</name>
</gene>
<feature type="signal peptide" evidence="1">
    <location>
        <begin position="1"/>
        <end position="25"/>
    </location>
</feature>
<comment type="caution">
    <text evidence="2">The sequence shown here is derived from an EMBL/GenBank/DDBJ whole genome shotgun (WGS) entry which is preliminary data.</text>
</comment>
<dbReference type="PROSITE" id="PS51257">
    <property type="entry name" value="PROKAR_LIPOPROTEIN"/>
    <property type="match status" value="1"/>
</dbReference>
<evidence type="ECO:0000313" key="2">
    <source>
        <dbReference type="EMBL" id="MDV6297893.1"/>
    </source>
</evidence>
<proteinExistence type="predicted"/>
<dbReference type="Proteomes" id="UP001185873">
    <property type="component" value="Unassembled WGS sequence"/>
</dbReference>
<dbReference type="RefSeq" id="WP_317468394.1">
    <property type="nucleotide sequence ID" value="NZ_JAWLKJ010000001.1"/>
</dbReference>
<sequence length="538" mass="56319">MRHFNRGVGAAVLAVSLVGTTVACTSDPGDGGPRTEAAPVEGTRVAADADGSGVETTRLLIESAPVVVVAAPDAAAQARAASVAVGLHAPMLTAVEGGDAALADEVSRLGAERVLRVGQVAFTPDDGEVVDAPGGRPELEELTGITFDSEVEVPPGRIDDVTVHQVPGTPALMTAGEITAADGAGAAPDPFDSGEPAWDGEGAPSVLVYDETPVAAVATAVAVGAAVSHLRTPDPRVDGGSVEAVRDAEAVYALGPGWGTEDELGDRVEKARTVPELPGGGQLLFPGRRFVAAYGSPITPALGILGEQGPEESVARVQQLVGEYQPHSPEPVIPAFEIIATVASTSAGPDGNYTNEWDPQEFVPLIDAITDAGGYAVIDLQPGMADLLDQARIFEELLTRPNVGLALDPEWKLEPGQQPGAQIGSVDAEEINRVTDWLADLTRDSGGPQKLLILHQFSMAMIDDRDQIDTSRPEVSIVLHADGHGTPDLKMETWDVLRSGLPSGIRMAWKNFYDEDTPTFTPEQTMAVEPRPWFVSYQ</sequence>
<evidence type="ECO:0000256" key="1">
    <source>
        <dbReference type="SAM" id="SignalP"/>
    </source>
</evidence>
<feature type="chain" id="PRO_5042061068" description="Cell wall-binding repeat 2 family protein" evidence="1">
    <location>
        <begin position="26"/>
        <end position="538"/>
    </location>
</feature>
<reference evidence="2" key="1">
    <citation type="submission" date="2023-10" db="EMBL/GenBank/DDBJ databases">
        <title>Development of a sustainable strategy for remediation of hydrocarbon-contaminated territories based on the waste exchange concept.</title>
        <authorList>
            <person name="Krivoruchko A."/>
        </authorList>
    </citation>
    <scope>NUCLEOTIDE SEQUENCE</scope>
    <source>
        <strain evidence="2">IEGM 1175</strain>
    </source>
</reference>
<dbReference type="AlphaFoldDB" id="A0AAE4QWX8"/>
<accession>A0AAE4QWX8</accession>
<dbReference type="EMBL" id="JAWLKJ010000001">
    <property type="protein sequence ID" value="MDV6297893.1"/>
    <property type="molecule type" value="Genomic_DNA"/>
</dbReference>
<keyword evidence="1" id="KW-0732">Signal</keyword>
<organism evidence="2 3">
    <name type="scientific">Dietzia maris</name>
    <dbReference type="NCBI Taxonomy" id="37915"/>
    <lineage>
        <taxon>Bacteria</taxon>
        <taxon>Bacillati</taxon>
        <taxon>Actinomycetota</taxon>
        <taxon>Actinomycetes</taxon>
        <taxon>Mycobacteriales</taxon>
        <taxon>Dietziaceae</taxon>
        <taxon>Dietzia</taxon>
    </lineage>
</organism>
<evidence type="ECO:0000313" key="3">
    <source>
        <dbReference type="Proteomes" id="UP001185873"/>
    </source>
</evidence>